<dbReference type="Proteomes" id="UP000789525">
    <property type="component" value="Unassembled WGS sequence"/>
</dbReference>
<sequence length="394" mass="43977">MSKQSGWNKYFHQDQGYDTTYNTSQSIPPYEEQSSYPANTSTQNIDPEKGINTDPTNPSFWDTSLNTTSTPTHRSLEPSAPPASAVDLDETPQNSTIVNTQYGSFEREEPYESDEDMARRMFREEQEEYHNRISRYNSPNESGNYYAAFNQSETRNAGPPPPPVLYNEKTPGSIISPYVSKQKARWRPYFTWVVTAVQLAMLIYEFIDNKNLTGEFIETNPFNPMIGPGTATVIQLGARFVPCMKPNVTGISSSTLFSCPSNQSGGCTLEQLCGLGGFKSGQPDQWYRFITPIFLHGGIIHFALNMIFQVFTGAQVESEIGWWRYGIIYMASGIFGFIFGGNFSAPAIPTLGASGSLFGVVGILLLELIQNWGLILNPCWELTKLLLVIIVSFL</sequence>
<proteinExistence type="predicted"/>
<gene>
    <name evidence="1" type="ORF">ACOLOM_LOCUS9983</name>
</gene>
<dbReference type="EMBL" id="CAJVPT010030526">
    <property type="protein sequence ID" value="CAG8694728.1"/>
    <property type="molecule type" value="Genomic_DNA"/>
</dbReference>
<protein>
    <submittedName>
        <fullName evidence="1">1663_t:CDS:1</fullName>
    </submittedName>
</protein>
<feature type="non-terminal residue" evidence="1">
    <location>
        <position position="394"/>
    </location>
</feature>
<reference evidence="1" key="1">
    <citation type="submission" date="2021-06" db="EMBL/GenBank/DDBJ databases">
        <authorList>
            <person name="Kallberg Y."/>
            <person name="Tangrot J."/>
            <person name="Rosling A."/>
        </authorList>
    </citation>
    <scope>NUCLEOTIDE SEQUENCE</scope>
    <source>
        <strain evidence="1">CL356</strain>
    </source>
</reference>
<accession>A0ACA9P7E6</accession>
<evidence type="ECO:0000313" key="2">
    <source>
        <dbReference type="Proteomes" id="UP000789525"/>
    </source>
</evidence>
<name>A0ACA9P7E6_9GLOM</name>
<comment type="caution">
    <text evidence="1">The sequence shown here is derived from an EMBL/GenBank/DDBJ whole genome shotgun (WGS) entry which is preliminary data.</text>
</comment>
<evidence type="ECO:0000313" key="1">
    <source>
        <dbReference type="EMBL" id="CAG8694728.1"/>
    </source>
</evidence>
<keyword evidence="2" id="KW-1185">Reference proteome</keyword>
<organism evidence="1 2">
    <name type="scientific">Acaulospora colombiana</name>
    <dbReference type="NCBI Taxonomy" id="27376"/>
    <lineage>
        <taxon>Eukaryota</taxon>
        <taxon>Fungi</taxon>
        <taxon>Fungi incertae sedis</taxon>
        <taxon>Mucoromycota</taxon>
        <taxon>Glomeromycotina</taxon>
        <taxon>Glomeromycetes</taxon>
        <taxon>Diversisporales</taxon>
        <taxon>Acaulosporaceae</taxon>
        <taxon>Acaulospora</taxon>
    </lineage>
</organism>